<accession>E0CYU9</accession>
<dbReference type="PANTHER" id="PTHR16537:SF1">
    <property type="entry name" value="PROTEIN ZNRD2"/>
    <property type="match status" value="1"/>
</dbReference>
<dbReference type="Pfam" id="PF06677">
    <property type="entry name" value="Auto_anti-p27"/>
    <property type="match status" value="1"/>
</dbReference>
<dbReference type="MGI" id="MGI:1913482">
    <property type="gene designation" value="Znrd2"/>
</dbReference>
<dbReference type="GeneTree" id="ENSGT00390000013169"/>
<reference evidence="1 2" key="1">
    <citation type="journal article" date="2009" name="PLoS Biol.">
        <title>Lineage-specific biology revealed by a finished genome assembly of the mouse.</title>
        <authorList>
            <consortium name="Mouse Genome Sequencing Consortium"/>
            <person name="Church D.M."/>
            <person name="Goodstadt L."/>
            <person name="Hillier L.W."/>
            <person name="Zody M.C."/>
            <person name="Goldstein S."/>
            <person name="She X."/>
            <person name="Bult C.J."/>
            <person name="Agarwala R."/>
            <person name="Cherry J.L."/>
            <person name="DiCuccio M."/>
            <person name="Hlavina W."/>
            <person name="Kapustin Y."/>
            <person name="Meric P."/>
            <person name="Maglott D."/>
            <person name="Birtle Z."/>
            <person name="Marques A.C."/>
            <person name="Graves T."/>
            <person name="Zhou S."/>
            <person name="Teague B."/>
            <person name="Potamousis K."/>
            <person name="Churas C."/>
            <person name="Place M."/>
            <person name="Herschleb J."/>
            <person name="Runnheim R."/>
            <person name="Forrest D."/>
            <person name="Amos-Landgraf J."/>
            <person name="Schwartz D.C."/>
            <person name="Cheng Z."/>
            <person name="Lindblad-Toh K."/>
            <person name="Eichler E.E."/>
            <person name="Ponting C.P."/>
        </authorList>
    </citation>
    <scope>NUCLEOTIDE SEQUENCE [LARGE SCALE GENOMIC DNA]</scope>
    <source>
        <strain evidence="1 2">C57BL/6J</strain>
    </source>
</reference>
<dbReference type="ExpressionAtlas" id="E0CYU9">
    <property type="expression patterns" value="baseline and differential"/>
</dbReference>
<dbReference type="PeptideAtlas" id="E0CYU9"/>
<dbReference type="ProteomicsDB" id="373377"/>
<dbReference type="Ensembl" id="ENSMUST00000159693.2">
    <property type="protein sequence ID" value="ENSMUSP00000123867.2"/>
    <property type="gene ID" value="ENSMUSG00000079478.10"/>
</dbReference>
<reference evidence="1" key="4">
    <citation type="submission" date="2025-09" db="UniProtKB">
        <authorList>
            <consortium name="Ensembl"/>
        </authorList>
    </citation>
    <scope>IDENTIFICATION</scope>
    <source>
        <strain evidence="1">C57BL/6J</strain>
    </source>
</reference>
<organism evidence="1 2">
    <name type="scientific">Mus musculus</name>
    <name type="common">Mouse</name>
    <dbReference type="NCBI Taxonomy" id="10090"/>
    <lineage>
        <taxon>Eukaryota</taxon>
        <taxon>Metazoa</taxon>
        <taxon>Chordata</taxon>
        <taxon>Craniata</taxon>
        <taxon>Vertebrata</taxon>
        <taxon>Euteleostomi</taxon>
        <taxon>Mammalia</taxon>
        <taxon>Eutheria</taxon>
        <taxon>Euarchontoglires</taxon>
        <taxon>Glires</taxon>
        <taxon>Rodentia</taxon>
        <taxon>Myomorpha</taxon>
        <taxon>Muroidea</taxon>
        <taxon>Muridae</taxon>
        <taxon>Murinae</taxon>
        <taxon>Mus</taxon>
        <taxon>Mus</taxon>
    </lineage>
</organism>
<reference evidence="1 2" key="2">
    <citation type="journal article" date="2011" name="PLoS Biol.">
        <title>Modernizing reference genome assemblies.</title>
        <authorList>
            <person name="Church D.M."/>
            <person name="Schneider V.A."/>
            <person name="Graves T."/>
            <person name="Auger K."/>
            <person name="Cunningham F."/>
            <person name="Bouk N."/>
            <person name="Chen H.C."/>
            <person name="Agarwala R."/>
            <person name="McLaren W.M."/>
            <person name="Ritchie G.R."/>
            <person name="Albracht D."/>
            <person name="Kremitzki M."/>
            <person name="Rock S."/>
            <person name="Kotkiewicz H."/>
            <person name="Kremitzki C."/>
            <person name="Wollam A."/>
            <person name="Trani L."/>
            <person name="Fulton L."/>
            <person name="Fulton R."/>
            <person name="Matthews L."/>
            <person name="Whitehead S."/>
            <person name="Chow W."/>
            <person name="Torrance J."/>
            <person name="Dunn M."/>
            <person name="Harden G."/>
            <person name="Threadgold G."/>
            <person name="Wood J."/>
            <person name="Collins J."/>
            <person name="Heath P."/>
            <person name="Griffiths G."/>
            <person name="Pelan S."/>
            <person name="Grafham D."/>
            <person name="Eichler E.E."/>
            <person name="Weinstock G."/>
            <person name="Mardis E.R."/>
            <person name="Wilson R.K."/>
            <person name="Howe K."/>
            <person name="Flicek P."/>
            <person name="Hubbard T."/>
        </authorList>
    </citation>
    <scope>NUCLEOTIDE SEQUENCE [LARGE SCALE GENOMIC DNA]</scope>
    <source>
        <strain evidence="1 2">C57BL/6J</strain>
    </source>
</reference>
<dbReference type="VEuPathDB" id="HostDB:ENSMUSG00000079478"/>
<protein>
    <submittedName>
        <fullName evidence="1">Zinc ribbon domain containing 2</fullName>
    </submittedName>
</protein>
<dbReference type="AlphaFoldDB" id="E0CYU9"/>
<dbReference type="Bgee" id="ENSMUSG00000079478">
    <property type="expression patterns" value="Expressed in epiblast cell in embryo and 73 other cell types or tissues"/>
</dbReference>
<evidence type="ECO:0000313" key="1">
    <source>
        <dbReference type="Ensembl" id="ENSMUSP00000123867.2"/>
    </source>
</evidence>
<dbReference type="HOGENOM" id="CLU_2573224_0_0_1"/>
<dbReference type="InterPro" id="IPR009563">
    <property type="entry name" value="SSSCA1"/>
</dbReference>
<dbReference type="SMR" id="E0CYU9"/>
<name>E0CYU9_MOUSE</name>
<dbReference type="Proteomes" id="UP000000589">
    <property type="component" value="Chromosome 19"/>
</dbReference>
<keyword evidence="2" id="KW-1185">Reference proteome</keyword>
<reference evidence="1" key="3">
    <citation type="submission" date="2025-08" db="UniProtKB">
        <authorList>
            <consortium name="Ensembl"/>
        </authorList>
    </citation>
    <scope>IDENTIFICATION</scope>
    <source>
        <strain evidence="1">C57BL/6J</strain>
    </source>
</reference>
<evidence type="ECO:0000313" key="2">
    <source>
        <dbReference type="Proteomes" id="UP000000589"/>
    </source>
</evidence>
<gene>
    <name evidence="1" type="primary">Znrd2</name>
</gene>
<dbReference type="PANTHER" id="PTHR16537">
    <property type="entry name" value="SJOEGREN SYNDROME/SCLERODERMA AUTOANTIGEN 1"/>
    <property type="match status" value="1"/>
</dbReference>
<dbReference type="InterPro" id="IPR051888">
    <property type="entry name" value="UPF0148_domain"/>
</dbReference>
<proteinExistence type="predicted"/>
<sequence length="88" mass="10107">MALNGADVDDFTWEPPTEAETKVLQARRERQDRISRLMGDYLLRGYRMLGDTCADCGVRRSSCKINSGKSTVWLVRSSTQTWIKITRH</sequence>